<reference evidence="1 2" key="1">
    <citation type="submission" date="2017-11" db="EMBL/GenBank/DDBJ databases">
        <title>Genome sequence of Pantoea cypripedii NE1.</title>
        <authorList>
            <person name="Nascimento F.X."/>
        </authorList>
    </citation>
    <scope>NUCLEOTIDE SEQUENCE [LARGE SCALE GENOMIC DNA]</scope>
    <source>
        <strain evidence="1 2">NE1</strain>
        <plasmid evidence="2">pne1a</plasmid>
    </source>
</reference>
<dbReference type="Pfam" id="PF07350">
    <property type="entry name" value="Gig2-like"/>
    <property type="match status" value="1"/>
</dbReference>
<evidence type="ECO:0000313" key="1">
    <source>
        <dbReference type="EMBL" id="QGY31418.1"/>
    </source>
</evidence>
<dbReference type="InterPro" id="IPR010856">
    <property type="entry name" value="Gig2-like"/>
</dbReference>
<dbReference type="PANTHER" id="PTHR30613:SF1">
    <property type="entry name" value="DUF1479 DOMAIN PROTEIN (AFU_ORTHOLOGUE AFUA_5G09280)"/>
    <property type="match status" value="1"/>
</dbReference>
<dbReference type="Gene3D" id="2.60.120.330">
    <property type="entry name" value="B-lactam Antibiotic, Isopenicillin N Synthase, Chain"/>
    <property type="match status" value="1"/>
</dbReference>
<accession>A0A6B9G353</accession>
<dbReference type="RefSeq" id="WP_208717317.1">
    <property type="nucleotide sequence ID" value="NZ_CP024769.1"/>
</dbReference>
<dbReference type="Proteomes" id="UP000502005">
    <property type="component" value="Plasmid pNE1A"/>
</dbReference>
<protein>
    <submittedName>
        <fullName evidence="1">DUF1479 domain-containing protein</fullName>
    </submittedName>
</protein>
<keyword evidence="1" id="KW-0614">Plasmid</keyword>
<dbReference type="EMBL" id="CP024769">
    <property type="protein sequence ID" value="QGY31418.1"/>
    <property type="molecule type" value="Genomic_DNA"/>
</dbReference>
<dbReference type="InterPro" id="IPR027443">
    <property type="entry name" value="IPNS-like_sf"/>
</dbReference>
<geneLocation type="plasmid" evidence="2">
    <name>pne1a</name>
</geneLocation>
<evidence type="ECO:0000313" key="2">
    <source>
        <dbReference type="Proteomes" id="UP000502005"/>
    </source>
</evidence>
<dbReference type="PANTHER" id="PTHR30613">
    <property type="entry name" value="UNCHARACTERIZED PROTEIN YBIU-RELATED"/>
    <property type="match status" value="1"/>
</dbReference>
<dbReference type="AlphaFoldDB" id="A0A6B9G353"/>
<sequence>MNTSFTSVTLPDDHKAKIRLMKQQLRAQIGDVEGLFLQVKAKITQAIAEAKEDEAQRGTAWPVVSWRDIAEKNVSQDQIDFIKRRGCVVVKQNFAREEALAWDKAMLDYLELNDFDNIYRGPGDTFFGSLEASRPEIYPIYWSKSQMEARQSEGISLTQSFLNRLWKFNSGGVTWFDPDVSIIYPDRIRRRLPGTTSKGLGAHTDSGALERWLLPAYQQVFRKIFNNQFADYDPWDAAHRTEVDEYDVANTTKCSAFRTFQGWTALSDMEAGQGLLHVVPVPEAMAYVLLRPLLSDVPEDELCGVAPGKVLPISPQWHPDLIAGLSSIPPLQAGDSVWWHCDVIHSVAPVESQQGWGNVMYIPAAPLCDKNLRYAEKVANALDFGISPPDFPREDYERDWQDRFTTADLNAIGKRSLGLA</sequence>
<name>A0A6B9G353_PANCY</name>
<dbReference type="SUPFAM" id="SSF51197">
    <property type="entry name" value="Clavaminate synthase-like"/>
    <property type="match status" value="1"/>
</dbReference>
<proteinExistence type="predicted"/>
<gene>
    <name evidence="1" type="ORF">CUN67_20710</name>
</gene>
<organism evidence="1 2">
    <name type="scientific">Pantoea cypripedii</name>
    <name type="common">Pectobacterium cypripedii</name>
    <name type="synonym">Erwinia cypripedii</name>
    <dbReference type="NCBI Taxonomy" id="55209"/>
    <lineage>
        <taxon>Bacteria</taxon>
        <taxon>Pseudomonadati</taxon>
        <taxon>Pseudomonadota</taxon>
        <taxon>Gammaproteobacteria</taxon>
        <taxon>Enterobacterales</taxon>
        <taxon>Erwiniaceae</taxon>
        <taxon>Pantoea</taxon>
    </lineage>
</organism>